<evidence type="ECO:0000313" key="1">
    <source>
        <dbReference type="EMBL" id="QHT79475.1"/>
    </source>
</evidence>
<sequence length="240" mass="26988">MKRFLLILGLLFIIVFNSSNVGIEPYTNNNTTIILLGDSMLKNNLYVKPGFAVDDLLRNKCLLNTNTNTHNNKNKNITIVNYAREDAQIADVYTQLTRIDNSNNNNNDSSVSVFLSIGGNNILQVPMYQGTGKVTAADVNTIFEKYKNLIDAIKTKLPNCKLFLLNIYHTYDATYAKLNPMIDLWNKLLNNYFYNDSAHLISGIVDVKTALNQPSDLTFKIEPSERGGEKITDKIIALTI</sequence>
<reference evidence="1" key="1">
    <citation type="journal article" date="2020" name="Nature">
        <title>Giant virus diversity and host interactions through global metagenomics.</title>
        <authorList>
            <person name="Schulz F."/>
            <person name="Roux S."/>
            <person name="Paez-Espino D."/>
            <person name="Jungbluth S."/>
            <person name="Walsh D.A."/>
            <person name="Denef V.J."/>
            <person name="McMahon K.D."/>
            <person name="Konstantinidis K.T."/>
            <person name="Eloe-Fadrosh E.A."/>
            <person name="Kyrpides N.C."/>
            <person name="Woyke T."/>
        </authorList>
    </citation>
    <scope>NUCLEOTIDE SEQUENCE</scope>
    <source>
        <strain evidence="1">GVMAG-M-3300023184-101</strain>
    </source>
</reference>
<proteinExistence type="predicted"/>
<organism evidence="1">
    <name type="scientific">viral metagenome</name>
    <dbReference type="NCBI Taxonomy" id="1070528"/>
    <lineage>
        <taxon>unclassified sequences</taxon>
        <taxon>metagenomes</taxon>
        <taxon>organismal metagenomes</taxon>
    </lineage>
</organism>
<dbReference type="Gene3D" id="3.40.50.1110">
    <property type="entry name" value="SGNH hydrolase"/>
    <property type="match status" value="1"/>
</dbReference>
<accession>A0A6C0HH56</accession>
<name>A0A6C0HH56_9ZZZZ</name>
<dbReference type="SUPFAM" id="SSF52266">
    <property type="entry name" value="SGNH hydrolase"/>
    <property type="match status" value="1"/>
</dbReference>
<dbReference type="InterPro" id="IPR036514">
    <property type="entry name" value="SGNH_hydro_sf"/>
</dbReference>
<dbReference type="AlphaFoldDB" id="A0A6C0HH56"/>
<protein>
    <recommendedName>
        <fullName evidence="2">SGNH hydrolase-type esterase domain-containing protein</fullName>
    </recommendedName>
</protein>
<dbReference type="EMBL" id="MN739949">
    <property type="protein sequence ID" value="QHT79475.1"/>
    <property type="molecule type" value="Genomic_DNA"/>
</dbReference>
<evidence type="ECO:0008006" key="2">
    <source>
        <dbReference type="Google" id="ProtNLM"/>
    </source>
</evidence>